<comment type="function">
    <text evidence="19">E7 protein has both transforming and trans-activating activities.</text>
</comment>
<keyword evidence="12 18" id="KW-0010">Activator</keyword>
<evidence type="ECO:0000256" key="18">
    <source>
        <dbReference type="HAMAP-Rule" id="MF_04004"/>
    </source>
</evidence>
<evidence type="ECO:0000256" key="16">
    <source>
        <dbReference type="ARBA" id="ARBA00023280"/>
    </source>
</evidence>
<dbReference type="Proteomes" id="UP000145681">
    <property type="component" value="Segment"/>
</dbReference>
<dbReference type="GO" id="GO:0008270">
    <property type="term" value="F:zinc ion binding"/>
    <property type="evidence" value="ECO:0007669"/>
    <property type="project" value="UniProtKB-KW"/>
</dbReference>
<evidence type="ECO:0000256" key="13">
    <source>
        <dbReference type="ARBA" id="ARBA00023163"/>
    </source>
</evidence>
<keyword evidence="7 18" id="KW-0863">Zinc-finger</keyword>
<dbReference type="GO" id="GO:0042025">
    <property type="term" value="C:host cell nucleus"/>
    <property type="evidence" value="ECO:0007669"/>
    <property type="project" value="UniProtKB-SubCell"/>
</dbReference>
<evidence type="ECO:0000256" key="1">
    <source>
        <dbReference type="ARBA" id="ARBA00022504"/>
    </source>
</evidence>
<evidence type="ECO:0000256" key="6">
    <source>
        <dbReference type="ARBA" id="ARBA00022723"/>
    </source>
</evidence>
<evidence type="ECO:0000256" key="7">
    <source>
        <dbReference type="ARBA" id="ARBA00022771"/>
    </source>
</evidence>
<accession>C3PU89</accession>
<evidence type="ECO:0000256" key="11">
    <source>
        <dbReference type="ARBA" id="ARBA00023125"/>
    </source>
</evidence>
<keyword evidence="11 18" id="KW-0238">DNA-binding</keyword>
<comment type="subunit">
    <text evidence="18">Homodimer. Homooligomer. Interacts with host RB1; this interaction induces dissociation of RB1-E2F1 complex thereby disrupting RB1 activity. Interacts with host EP300; this interaction represses EP300 transcriptional activity. Interacts with protein E2; this interaction inhibits E7 oncogenic activity. Interacts with host TMEM173/STING; this interaction impairs the ability of TMEM173/STING to sense cytosolic DNA and promote the production of type I interferon (IFN-alpha and IFN-beta).</text>
</comment>
<evidence type="ECO:0000313" key="20">
    <source>
        <dbReference type="EMBL" id="ABX56084.1"/>
    </source>
</evidence>
<keyword evidence="4 18" id="KW-0945">Host-virus interaction</keyword>
<dbReference type="EMBL" id="EF558841">
    <property type="protein sequence ID" value="ABX56084.1"/>
    <property type="molecule type" value="Genomic_DNA"/>
</dbReference>
<evidence type="ECO:0000256" key="12">
    <source>
        <dbReference type="ARBA" id="ARBA00023159"/>
    </source>
</evidence>
<comment type="PTM">
    <text evidence="18">Highly phosphorylated.</text>
</comment>
<dbReference type="GO" id="GO:0039645">
    <property type="term" value="P:symbiont-mediated perturbation of host cell cycle G1/S transition checkpoint"/>
    <property type="evidence" value="ECO:0007669"/>
    <property type="project" value="UniProtKB-UniRule"/>
</dbReference>
<evidence type="ECO:0000256" key="10">
    <source>
        <dbReference type="ARBA" id="ARBA00023015"/>
    </source>
</evidence>
<keyword evidence="2 18" id="KW-0244">Early protein</keyword>
<dbReference type="GO" id="GO:0006351">
    <property type="term" value="P:DNA-templated transcription"/>
    <property type="evidence" value="ECO:0007669"/>
    <property type="project" value="UniProtKB-UniRule"/>
</dbReference>
<keyword evidence="17 18" id="KW-1078">G1/S host cell cycle checkpoint dysregulation by virus</keyword>
<keyword evidence="13 18" id="KW-0804">Transcription</keyword>
<feature type="short sequence motif" description="Nuclear export signal" evidence="18">
    <location>
        <begin position="76"/>
        <end position="84"/>
    </location>
</feature>
<gene>
    <name evidence="18 20" type="primary">E7</name>
</gene>
<dbReference type="PIRSF" id="PIRSF003407">
    <property type="entry name" value="Papvi_E7"/>
    <property type="match status" value="1"/>
</dbReference>
<comment type="similarity">
    <text evidence="18 19">Belongs to the papillomaviridae E7 protein family.</text>
</comment>
<keyword evidence="1 18" id="KW-1121">Modulation of host cell cycle by virus</keyword>
<protein>
    <recommendedName>
        <fullName evidence="18 19">Protein E7</fullName>
    </recommendedName>
</protein>
<name>C3PU89_RHPV1</name>
<dbReference type="GO" id="GO:0019904">
    <property type="term" value="F:protein domain specific binding"/>
    <property type="evidence" value="ECO:0007669"/>
    <property type="project" value="UniProtKB-UniRule"/>
</dbReference>
<dbReference type="GO" id="GO:0003677">
    <property type="term" value="F:DNA binding"/>
    <property type="evidence" value="ECO:0007669"/>
    <property type="project" value="UniProtKB-UniRule"/>
</dbReference>
<dbReference type="SUPFAM" id="SSF161234">
    <property type="entry name" value="E7 C-terminal domain-like"/>
    <property type="match status" value="1"/>
</dbReference>
<organism evidence="20 21">
    <name type="scientific">Macaca fascicularis papillomavirus 4</name>
    <dbReference type="NCBI Taxonomy" id="471182"/>
    <lineage>
        <taxon>Viruses</taxon>
        <taxon>Monodnaviria</taxon>
        <taxon>Shotokuvirae</taxon>
        <taxon>Cossaviricota</taxon>
        <taxon>Papovaviricetes</taxon>
        <taxon>Zurhausenvirales</taxon>
        <taxon>Papillomaviridae</taxon>
        <taxon>Firstpapillomavirinae</taxon>
        <taxon>Alphapapillomavirus</taxon>
        <taxon>Rhesus papillomavirus type 1</taxon>
    </lineage>
</organism>
<keyword evidence="10 18" id="KW-0805">Transcription regulation</keyword>
<evidence type="ECO:0000256" key="19">
    <source>
        <dbReference type="PIRNR" id="PIRNR003407"/>
    </source>
</evidence>
<evidence type="ECO:0000256" key="9">
    <source>
        <dbReference type="ARBA" id="ARBA00022833"/>
    </source>
</evidence>
<proteinExistence type="inferred from homology"/>
<keyword evidence="6 18" id="KW-0479">Metal-binding</keyword>
<keyword evidence="16 18" id="KW-0899">Viral immunoevasion</keyword>
<evidence type="ECO:0000256" key="14">
    <source>
        <dbReference type="ARBA" id="ARBA00023200"/>
    </source>
</evidence>
<dbReference type="GO" id="GO:0003700">
    <property type="term" value="F:DNA-binding transcription factor activity"/>
    <property type="evidence" value="ECO:0007669"/>
    <property type="project" value="UniProtKB-UniRule"/>
</dbReference>
<comment type="domain">
    <text evidence="18">The E7 terminal domain is an intrinsically disordered domain, whose flexibility and conformational transitions confer target adaptability to the oncoprotein. It allows adaptation to a variety of protein targets and exposes the PEST degradation sequence that regulates its turnover in the cell.</text>
</comment>
<keyword evidence="15" id="KW-0922">Interferon antiviral system evasion</keyword>
<feature type="zinc finger region" evidence="18">
    <location>
        <begin position="58"/>
        <end position="94"/>
    </location>
</feature>
<comment type="subcellular location">
    <subcellularLocation>
        <location evidence="18">Host cytoplasm</location>
    </subcellularLocation>
    <subcellularLocation>
        <location evidence="18">Host nucleus</location>
    </subcellularLocation>
    <text evidence="18">Predominantly found in the host nucleus.</text>
</comment>
<comment type="function">
    <text evidence="18">Plays a role in viral genome replication by driving entry of quiescent cells into the cell cycle. Stimulation of progression from G1 to S phase allows the virus to efficiently use the cellular DNA replicating machinery to achieve viral genome replication. E7 protein has both transforming and trans-activating activities. Induces the disassembly of the E2F1 transcription factor from RB1, with subsequent transcriptional activation of E2F1-regulated S-phase genes. Interferes with host histone deacetylation mediated by HDAC1 and HDAC2, leading to transcription activation. Plays also a role in the inhibition of both antiviral and antiproliferative functions of host interferon alpha. Interaction with host TMEM173/STING impairs the ability of TMEM173/STING to sense cytosolic DNA and promote the production of type I interferon (IFN-alpha and IFN-beta).</text>
</comment>
<keyword evidence="14 18" id="KW-1035">Host cytoplasm</keyword>
<dbReference type="HAMAP" id="MF_04004">
    <property type="entry name" value="PPV_E7"/>
    <property type="match status" value="1"/>
</dbReference>
<evidence type="ECO:0000256" key="4">
    <source>
        <dbReference type="ARBA" id="ARBA00022581"/>
    </source>
</evidence>
<reference evidence="20" key="1">
    <citation type="journal article" date="2009" name="Virology">
        <title>Genomic diversity and interspecies host infection of alpha12 Macaca fascicularis papillomaviruses (MfPVs).</title>
        <authorList>
            <person name="Chen Z."/>
            <person name="van Doorslaer K."/>
            <person name="Desalle R."/>
            <person name="Wood C.E."/>
            <person name="Kaplan J.R."/>
            <person name="Wagner J.D."/>
            <person name="Burk R.D."/>
        </authorList>
    </citation>
    <scope>NUCLEOTIDE SEQUENCE [LARGE SCALE GENOMIC DNA]</scope>
    <source>
        <strain evidence="20">Mac54</strain>
    </source>
</reference>
<feature type="short sequence motif" description="LXCXE motif; interaction with host RB1 and TMEM173/STING" evidence="18">
    <location>
        <begin position="22"/>
        <end position="26"/>
    </location>
</feature>
<evidence type="ECO:0000256" key="3">
    <source>
        <dbReference type="ARBA" id="ARBA00022562"/>
    </source>
</evidence>
<evidence type="ECO:0000256" key="15">
    <source>
        <dbReference type="ARBA" id="ARBA00023258"/>
    </source>
</evidence>
<keyword evidence="5 18" id="KW-1090">Inhibition of host innate immune response by virus</keyword>
<evidence type="ECO:0000256" key="5">
    <source>
        <dbReference type="ARBA" id="ARBA00022632"/>
    </source>
</evidence>
<dbReference type="GO" id="GO:0039502">
    <property type="term" value="P:symbiont-mediated suppression of host type I interferon-mediated signaling pathway"/>
    <property type="evidence" value="ECO:0007669"/>
    <property type="project" value="UniProtKB-UniRule"/>
</dbReference>
<keyword evidence="9 18" id="KW-0862">Zinc</keyword>
<evidence type="ECO:0000256" key="17">
    <source>
        <dbReference type="ARBA" id="ARBA00023309"/>
    </source>
</evidence>
<comment type="caution">
    <text evidence="18">Lacks conserved residue(s) required for the propagation of feature annotation.</text>
</comment>
<evidence type="ECO:0000256" key="2">
    <source>
        <dbReference type="ARBA" id="ARBA00022518"/>
    </source>
</evidence>
<evidence type="ECO:0000256" key="8">
    <source>
        <dbReference type="ARBA" id="ARBA00022830"/>
    </source>
</evidence>
<keyword evidence="8 18" id="KW-1114">Inhibition of host interferon signaling pathway by virus</keyword>
<evidence type="ECO:0000313" key="21">
    <source>
        <dbReference type="Proteomes" id="UP000145681"/>
    </source>
</evidence>
<dbReference type="GO" id="GO:0030430">
    <property type="term" value="C:host cell cytoplasm"/>
    <property type="evidence" value="ECO:0007669"/>
    <property type="project" value="UniProtKB-SubCell"/>
</dbReference>
<dbReference type="Gene3D" id="3.30.160.330">
    <property type="match status" value="1"/>
</dbReference>
<dbReference type="Pfam" id="PF00527">
    <property type="entry name" value="E7"/>
    <property type="match status" value="1"/>
</dbReference>
<dbReference type="GO" id="GO:0052170">
    <property type="term" value="P:symbiont-mediated suppression of host innate immune response"/>
    <property type="evidence" value="ECO:0007669"/>
    <property type="project" value="UniProtKB-KW"/>
</dbReference>
<sequence>MIGPKPTLEDIVLHLEPEPVDLMCHEQFDSSEDEDEDQVDHHNARLEEPECFRIVSDCHRCQNTLRLVVVSTPEEVRVLEELLMGTLEIVCPRCADRV</sequence>
<dbReference type="InterPro" id="IPR000148">
    <property type="entry name" value="Papilloma_E7"/>
</dbReference>
<keyword evidence="3 18" id="KW-1048">Host nucleus</keyword>